<keyword evidence="2" id="KW-1185">Reference proteome</keyword>
<dbReference type="AlphaFoldDB" id="A0A1R4AC72"/>
<proteinExistence type="predicted"/>
<accession>A0A1R4AC72</accession>
<dbReference type="KEGG" id="bmic:BMR1_03g03910"/>
<protein>
    <submittedName>
        <fullName evidence="1">Uncharacterized protein</fullName>
    </submittedName>
</protein>
<reference evidence="1 2" key="3">
    <citation type="journal article" date="2016" name="Sci. Rep.">
        <title>Genome-wide diversity and gene expression profiling of Babesia microti isolates identify polymorphic genes that mediate host-pathogen interactions.</title>
        <authorList>
            <person name="Silva J.C."/>
            <person name="Cornillot E."/>
            <person name="McCracken C."/>
            <person name="Usmani-Brown S."/>
            <person name="Dwivedi A."/>
            <person name="Ifeonu O.O."/>
            <person name="Crabtree J."/>
            <person name="Gotia H.T."/>
            <person name="Virji A.Z."/>
            <person name="Reynes C."/>
            <person name="Colinge J."/>
            <person name="Kumar V."/>
            <person name="Lawres L."/>
            <person name="Pazzi J.E."/>
            <person name="Pablo J.V."/>
            <person name="Hung C."/>
            <person name="Brancato J."/>
            <person name="Kumari P."/>
            <person name="Orvis J."/>
            <person name="Tretina K."/>
            <person name="Chibucos M."/>
            <person name="Ott S."/>
            <person name="Sadzewicz L."/>
            <person name="Sengamalay N."/>
            <person name="Shetty A.C."/>
            <person name="Su Q."/>
            <person name="Tallon L."/>
            <person name="Fraser C.M."/>
            <person name="Frutos R."/>
            <person name="Molina D.M."/>
            <person name="Krause P.J."/>
            <person name="Ben Mamoun C."/>
        </authorList>
    </citation>
    <scope>NUCLEOTIDE SEQUENCE [LARGE SCALE GENOMIC DNA]</scope>
    <source>
        <strain evidence="1 2">RI</strain>
    </source>
</reference>
<dbReference type="Gene3D" id="1.10.150.670">
    <property type="entry name" value="Crossover junction endonuclease EME1, DNA-binding domain"/>
    <property type="match status" value="1"/>
</dbReference>
<dbReference type="InterPro" id="IPR042530">
    <property type="entry name" value="EME1/EME2_C"/>
</dbReference>
<dbReference type="VEuPathDB" id="PiroplasmaDB:BMR1_03g03910"/>
<dbReference type="EMBL" id="LN871598">
    <property type="protein sequence ID" value="SJK86619.1"/>
    <property type="molecule type" value="Genomic_DNA"/>
</dbReference>
<evidence type="ECO:0000313" key="1">
    <source>
        <dbReference type="EMBL" id="SJK86619.1"/>
    </source>
</evidence>
<dbReference type="RefSeq" id="XP_021338756.1">
    <property type="nucleotide sequence ID" value="XM_021482211.1"/>
</dbReference>
<dbReference type="OrthoDB" id="343092at2759"/>
<dbReference type="GeneID" id="24425429"/>
<dbReference type="Proteomes" id="UP000002899">
    <property type="component" value="Chromosome III"/>
</dbReference>
<organism evidence="1 2">
    <name type="scientific">Babesia microti (strain RI)</name>
    <dbReference type="NCBI Taxonomy" id="1133968"/>
    <lineage>
        <taxon>Eukaryota</taxon>
        <taxon>Sar</taxon>
        <taxon>Alveolata</taxon>
        <taxon>Apicomplexa</taxon>
        <taxon>Aconoidasida</taxon>
        <taxon>Piroplasmida</taxon>
        <taxon>Babesiidae</taxon>
        <taxon>Babesia</taxon>
    </lineage>
</organism>
<name>A0A1R4AC72_BABMR</name>
<reference evidence="1 2" key="1">
    <citation type="journal article" date="2012" name="Nucleic Acids Res.">
        <title>Sequencing of the smallest Apicomplexan genome from the human pathogen Babesia microti.</title>
        <authorList>
            <person name="Cornillot E."/>
            <person name="Hadj-Kaddour K."/>
            <person name="Dassouli A."/>
            <person name="Noel B."/>
            <person name="Ranwez V."/>
            <person name="Vacherie B."/>
            <person name="Augagneur Y."/>
            <person name="Bres V."/>
            <person name="Duclos A."/>
            <person name="Randazzo S."/>
            <person name="Carcy B."/>
            <person name="Debierre-Grockiego F."/>
            <person name="Delbecq S."/>
            <person name="Moubri-Menage K."/>
            <person name="Shams-Eldin H."/>
            <person name="Usmani-Brown S."/>
            <person name="Bringaud F."/>
            <person name="Wincker P."/>
            <person name="Vivares C.P."/>
            <person name="Schwarz R.T."/>
            <person name="Schetters T.P."/>
            <person name="Krause P.J."/>
            <person name="Gorenflot A."/>
            <person name="Berry V."/>
            <person name="Barbe V."/>
            <person name="Ben Mamoun C."/>
        </authorList>
    </citation>
    <scope>NUCLEOTIDE SEQUENCE [LARGE SCALE GENOMIC DNA]</scope>
    <source>
        <strain evidence="1 2">RI</strain>
    </source>
</reference>
<sequence length="353" mass="40373">MEHRVIVYPSCKFLSNNDNIRRINICKECVSEHSSIFVCYDIEKSSLSDDFKMLLLKHTNLVLISCNFRYKTMFQEKQKYKNLLMDNIFSNDLRSFIGNMLSPTSDSDISTLNSDTELDTISTHLVLGFFIYNPDALDSNEPLMCINSDVKKMRIMYPQIRIILILQGIRDMAIHFGKCDSKIPINSGEIDDLICRLLISYQVDTVETRDFNESFEYLFKTCNTILNAPSYHEFNMFRSSHVLSKNISSTKCGDDDLDIYERIWINQLMQIPGLGESGATIIAQQYKTPLELINAATSNHLSKELENMQIPSSKGHRKLGPVLANRLIHMFCSVGSENDVVVRQSRKSVNSEG</sequence>
<reference evidence="1 2" key="2">
    <citation type="journal article" date="2013" name="PLoS ONE">
        <title>Whole genome mapping and re-organization of the nuclear and mitochondrial genomes of Babesia microti isolates.</title>
        <authorList>
            <person name="Cornillot E."/>
            <person name="Dassouli A."/>
            <person name="Garg A."/>
            <person name="Pachikara N."/>
            <person name="Randazzo S."/>
            <person name="Depoix D."/>
            <person name="Carcy B."/>
            <person name="Delbecq S."/>
            <person name="Frutos R."/>
            <person name="Silva J.C."/>
            <person name="Sutton R."/>
            <person name="Krause P.J."/>
            <person name="Mamoun C.B."/>
        </authorList>
    </citation>
    <scope>NUCLEOTIDE SEQUENCE [LARGE SCALE GENOMIC DNA]</scope>
    <source>
        <strain evidence="1 2">RI</strain>
    </source>
</reference>
<gene>
    <name evidence="1" type="ORF">BMR1_03g03910</name>
</gene>
<evidence type="ECO:0000313" key="2">
    <source>
        <dbReference type="Proteomes" id="UP000002899"/>
    </source>
</evidence>